<reference evidence="1 2" key="1">
    <citation type="journal article" date="2024" name="Ann. Entomol. Soc. Am.">
        <title>Genomic analyses of the southern and eastern yellowjacket wasps (Hymenoptera: Vespidae) reveal evolutionary signatures of social life.</title>
        <authorList>
            <person name="Catto M.A."/>
            <person name="Caine P.B."/>
            <person name="Orr S.E."/>
            <person name="Hunt B.G."/>
            <person name="Goodisman M.A.D."/>
        </authorList>
    </citation>
    <scope>NUCLEOTIDE SEQUENCE [LARGE SCALE GENOMIC DNA]</scope>
    <source>
        <strain evidence="1">233</strain>
        <tissue evidence="1">Head and thorax</tissue>
    </source>
</reference>
<dbReference type="Proteomes" id="UP001607302">
    <property type="component" value="Unassembled WGS sequence"/>
</dbReference>
<protein>
    <submittedName>
        <fullName evidence="1">Uncharacterized protein</fullName>
    </submittedName>
</protein>
<gene>
    <name evidence="1" type="ORF">V1478_008360</name>
</gene>
<evidence type="ECO:0000313" key="1">
    <source>
        <dbReference type="EMBL" id="KAL2723847.1"/>
    </source>
</evidence>
<accession>A0ABD2AU21</accession>
<evidence type="ECO:0000313" key="2">
    <source>
        <dbReference type="Proteomes" id="UP001607302"/>
    </source>
</evidence>
<comment type="caution">
    <text evidence="1">The sequence shown here is derived from an EMBL/GenBank/DDBJ whole genome shotgun (WGS) entry which is preliminary data.</text>
</comment>
<organism evidence="1 2">
    <name type="scientific">Vespula squamosa</name>
    <name type="common">Southern yellow jacket</name>
    <name type="synonym">Wasp</name>
    <dbReference type="NCBI Taxonomy" id="30214"/>
    <lineage>
        <taxon>Eukaryota</taxon>
        <taxon>Metazoa</taxon>
        <taxon>Ecdysozoa</taxon>
        <taxon>Arthropoda</taxon>
        <taxon>Hexapoda</taxon>
        <taxon>Insecta</taxon>
        <taxon>Pterygota</taxon>
        <taxon>Neoptera</taxon>
        <taxon>Endopterygota</taxon>
        <taxon>Hymenoptera</taxon>
        <taxon>Apocrita</taxon>
        <taxon>Aculeata</taxon>
        <taxon>Vespoidea</taxon>
        <taxon>Vespidae</taxon>
        <taxon>Vespinae</taxon>
        <taxon>Vespula</taxon>
    </lineage>
</organism>
<dbReference type="AlphaFoldDB" id="A0ABD2AU21"/>
<keyword evidence="2" id="KW-1185">Reference proteome</keyword>
<dbReference type="EMBL" id="JAUDFV010000139">
    <property type="protein sequence ID" value="KAL2723847.1"/>
    <property type="molecule type" value="Genomic_DNA"/>
</dbReference>
<sequence>MKADNIHLARSSLVDKRQNPIKFKPGDRAIIAPAHLSIYRSFLYRTWQTAKRLIYSQSTVQSLYNYYRHQTIM</sequence>
<name>A0ABD2AU21_VESSQ</name>
<proteinExistence type="predicted"/>